<dbReference type="GO" id="GO:0016567">
    <property type="term" value="P:protein ubiquitination"/>
    <property type="evidence" value="ECO:0007669"/>
    <property type="project" value="TreeGrafter"/>
</dbReference>
<dbReference type="Proteomes" id="UP000324705">
    <property type="component" value="Chromosome 4A"/>
</dbReference>
<evidence type="ECO:0000256" key="2">
    <source>
        <dbReference type="ARBA" id="ARBA00022737"/>
    </source>
</evidence>
<evidence type="ECO:0000256" key="4">
    <source>
        <dbReference type="ARBA" id="ARBA00022786"/>
    </source>
</evidence>
<sequence length="133" mass="15325">MLHYISESELLASLKFGKEDGWLSAFYSCLIRKHEKEYVVEAKFKELERESCSISSSSGQMMKNNIDVLACKAEYYHQSGEYQKCFELTSVLLERDPFHLKCTLVHLAAAMELGHSNDLYLLSCNLVKDYPQK</sequence>
<keyword evidence="8" id="KW-1185">Reference proteome</keyword>
<keyword evidence="1" id="KW-0132">Cell division</keyword>
<dbReference type="Gramene" id="TRITD4Av1G029390.6">
    <property type="protein sequence ID" value="TRITD4Av1G029390.6"/>
    <property type="gene ID" value="TRITD4Av1G029390"/>
</dbReference>
<dbReference type="PANTHER" id="PTHR12558">
    <property type="entry name" value="CELL DIVISION CYCLE 16,23,27"/>
    <property type="match status" value="1"/>
</dbReference>
<dbReference type="GO" id="GO:0045842">
    <property type="term" value="P:positive regulation of mitotic metaphase/anaphase transition"/>
    <property type="evidence" value="ECO:0007669"/>
    <property type="project" value="TreeGrafter"/>
</dbReference>
<dbReference type="GO" id="GO:0031145">
    <property type="term" value="P:anaphase-promoting complex-dependent catabolic process"/>
    <property type="evidence" value="ECO:0007669"/>
    <property type="project" value="TreeGrafter"/>
</dbReference>
<keyword evidence="3" id="KW-0498">Mitosis</keyword>
<keyword evidence="6" id="KW-0131">Cell cycle</keyword>
<keyword evidence="4" id="KW-0833">Ubl conjugation pathway</keyword>
<name>A0A9R0S4K5_TRITD</name>
<evidence type="ECO:0000313" key="8">
    <source>
        <dbReference type="Proteomes" id="UP000324705"/>
    </source>
</evidence>
<proteinExistence type="predicted"/>
<reference evidence="7 8" key="1">
    <citation type="submission" date="2017-09" db="EMBL/GenBank/DDBJ databases">
        <authorList>
            <consortium name="International Durum Wheat Genome Sequencing Consortium (IDWGSC)"/>
            <person name="Milanesi L."/>
        </authorList>
    </citation>
    <scope>NUCLEOTIDE SEQUENCE [LARGE SCALE GENOMIC DNA]</scope>
    <source>
        <strain evidence="8">cv. Svevo</strain>
    </source>
</reference>
<evidence type="ECO:0000313" key="7">
    <source>
        <dbReference type="EMBL" id="VAH88578.1"/>
    </source>
</evidence>
<protein>
    <submittedName>
        <fullName evidence="7">Uncharacterized protein</fullName>
    </submittedName>
</protein>
<organism evidence="7 8">
    <name type="scientific">Triticum turgidum subsp. durum</name>
    <name type="common">Durum wheat</name>
    <name type="synonym">Triticum durum</name>
    <dbReference type="NCBI Taxonomy" id="4567"/>
    <lineage>
        <taxon>Eukaryota</taxon>
        <taxon>Viridiplantae</taxon>
        <taxon>Streptophyta</taxon>
        <taxon>Embryophyta</taxon>
        <taxon>Tracheophyta</taxon>
        <taxon>Spermatophyta</taxon>
        <taxon>Magnoliopsida</taxon>
        <taxon>Liliopsida</taxon>
        <taxon>Poales</taxon>
        <taxon>Poaceae</taxon>
        <taxon>BOP clade</taxon>
        <taxon>Pooideae</taxon>
        <taxon>Triticodae</taxon>
        <taxon>Triticeae</taxon>
        <taxon>Triticinae</taxon>
        <taxon>Triticum</taxon>
    </lineage>
</organism>
<dbReference type="GO" id="GO:0005680">
    <property type="term" value="C:anaphase-promoting complex"/>
    <property type="evidence" value="ECO:0007669"/>
    <property type="project" value="TreeGrafter"/>
</dbReference>
<dbReference type="GO" id="GO:0051301">
    <property type="term" value="P:cell division"/>
    <property type="evidence" value="ECO:0007669"/>
    <property type="project" value="UniProtKB-KW"/>
</dbReference>
<dbReference type="AlphaFoldDB" id="A0A9R0S4K5"/>
<dbReference type="EMBL" id="LT934117">
    <property type="protein sequence ID" value="VAH88578.1"/>
    <property type="molecule type" value="Genomic_DNA"/>
</dbReference>
<accession>A0A9R0S4K5</accession>
<dbReference type="GO" id="GO:0005737">
    <property type="term" value="C:cytoplasm"/>
    <property type="evidence" value="ECO:0007669"/>
    <property type="project" value="TreeGrafter"/>
</dbReference>
<evidence type="ECO:0000256" key="1">
    <source>
        <dbReference type="ARBA" id="ARBA00022618"/>
    </source>
</evidence>
<evidence type="ECO:0000256" key="5">
    <source>
        <dbReference type="ARBA" id="ARBA00022803"/>
    </source>
</evidence>
<evidence type="ECO:0000256" key="3">
    <source>
        <dbReference type="ARBA" id="ARBA00022776"/>
    </source>
</evidence>
<dbReference type="Gene3D" id="1.25.40.10">
    <property type="entry name" value="Tetratricopeptide repeat domain"/>
    <property type="match status" value="1"/>
</dbReference>
<gene>
    <name evidence="7" type="ORF">TRITD_4Av1G029390</name>
</gene>
<keyword evidence="5" id="KW-0802">TPR repeat</keyword>
<dbReference type="InterPro" id="IPR011990">
    <property type="entry name" value="TPR-like_helical_dom_sf"/>
</dbReference>
<keyword evidence="2" id="KW-0677">Repeat</keyword>
<evidence type="ECO:0000256" key="6">
    <source>
        <dbReference type="ARBA" id="ARBA00023306"/>
    </source>
</evidence>
<dbReference type="PANTHER" id="PTHR12558:SF9">
    <property type="entry name" value="CELL DIVISION CYCLE PROTEIN 16 HOMOLOG"/>
    <property type="match status" value="1"/>
</dbReference>